<sequence length="90" mass="9855">MLLKISQSRGAAVCRIALSMNSFFQPDKNYQACGLWTQPSLPTQHAPLVNMAEVSAVSGLPVVACIHPPRCLFAPGLQFSYLRAPRWLQG</sequence>
<accession>A0AAE0ZR42</accession>
<proteinExistence type="predicted"/>
<comment type="caution">
    <text evidence="1">The sequence shown here is derived from an EMBL/GenBank/DDBJ whole genome shotgun (WGS) entry which is preliminary data.</text>
</comment>
<protein>
    <submittedName>
        <fullName evidence="1">Uncharacterized protein</fullName>
    </submittedName>
</protein>
<evidence type="ECO:0000313" key="1">
    <source>
        <dbReference type="EMBL" id="KAK3774053.1"/>
    </source>
</evidence>
<gene>
    <name evidence="1" type="ORF">RRG08_030135</name>
</gene>
<dbReference type="Proteomes" id="UP001283361">
    <property type="component" value="Unassembled WGS sequence"/>
</dbReference>
<name>A0AAE0ZR42_9GAST</name>
<reference evidence="1" key="1">
    <citation type="journal article" date="2023" name="G3 (Bethesda)">
        <title>A reference genome for the long-term kleptoplast-retaining sea slug Elysia crispata morphotype clarki.</title>
        <authorList>
            <person name="Eastman K.E."/>
            <person name="Pendleton A.L."/>
            <person name="Shaikh M.A."/>
            <person name="Suttiyut T."/>
            <person name="Ogas R."/>
            <person name="Tomko P."/>
            <person name="Gavelis G."/>
            <person name="Widhalm J.R."/>
            <person name="Wisecaver J.H."/>
        </authorList>
    </citation>
    <scope>NUCLEOTIDE SEQUENCE</scope>
    <source>
        <strain evidence="1">ECLA1</strain>
    </source>
</reference>
<organism evidence="1 2">
    <name type="scientific">Elysia crispata</name>
    <name type="common">lettuce slug</name>
    <dbReference type="NCBI Taxonomy" id="231223"/>
    <lineage>
        <taxon>Eukaryota</taxon>
        <taxon>Metazoa</taxon>
        <taxon>Spiralia</taxon>
        <taxon>Lophotrochozoa</taxon>
        <taxon>Mollusca</taxon>
        <taxon>Gastropoda</taxon>
        <taxon>Heterobranchia</taxon>
        <taxon>Euthyneura</taxon>
        <taxon>Panpulmonata</taxon>
        <taxon>Sacoglossa</taxon>
        <taxon>Placobranchoidea</taxon>
        <taxon>Plakobranchidae</taxon>
        <taxon>Elysia</taxon>
    </lineage>
</organism>
<dbReference type="EMBL" id="JAWDGP010003469">
    <property type="protein sequence ID" value="KAK3774053.1"/>
    <property type="molecule type" value="Genomic_DNA"/>
</dbReference>
<evidence type="ECO:0000313" key="2">
    <source>
        <dbReference type="Proteomes" id="UP001283361"/>
    </source>
</evidence>
<dbReference type="AlphaFoldDB" id="A0AAE0ZR42"/>
<keyword evidence="2" id="KW-1185">Reference proteome</keyword>